<evidence type="ECO:0000313" key="4">
    <source>
        <dbReference type="Proteomes" id="UP000479000"/>
    </source>
</evidence>
<proteinExistence type="predicted"/>
<keyword evidence="4" id="KW-1185">Reference proteome</keyword>
<evidence type="ECO:0000313" key="3">
    <source>
        <dbReference type="EMBL" id="CAA9996588.1"/>
    </source>
</evidence>
<dbReference type="GO" id="GO:0005096">
    <property type="term" value="F:GTPase activator activity"/>
    <property type="evidence" value="ECO:0007669"/>
    <property type="project" value="TreeGrafter"/>
</dbReference>
<dbReference type="GO" id="GO:0051256">
    <property type="term" value="P:mitotic spindle midzone assembly"/>
    <property type="evidence" value="ECO:0007669"/>
    <property type="project" value="TreeGrafter"/>
</dbReference>
<dbReference type="PANTHER" id="PTHR46199">
    <property type="entry name" value="RAC GTPASE-ACTIVATING PROTEIN 1"/>
    <property type="match status" value="1"/>
</dbReference>
<reference evidence="3 4" key="1">
    <citation type="submission" date="2020-02" db="EMBL/GenBank/DDBJ databases">
        <authorList>
            <person name="Ferguson B K."/>
        </authorList>
    </citation>
    <scope>NUCLEOTIDE SEQUENCE [LARGE SCALE GENOMIC DNA]</scope>
</reference>
<feature type="region of interest" description="Disordered" evidence="2">
    <location>
        <begin position="151"/>
        <end position="193"/>
    </location>
</feature>
<name>A0A6H5G3G6_9HEMI</name>
<dbReference type="PANTHER" id="PTHR46199:SF3">
    <property type="entry name" value="RAC GTPASE-ACTIVATING PROTEIN 1"/>
    <property type="match status" value="1"/>
</dbReference>
<dbReference type="EMBL" id="CADCXU010004683">
    <property type="protein sequence ID" value="CAA9996588.1"/>
    <property type="molecule type" value="Genomic_DNA"/>
</dbReference>
<dbReference type="Proteomes" id="UP000479000">
    <property type="component" value="Unassembled WGS sequence"/>
</dbReference>
<dbReference type="GO" id="GO:0030496">
    <property type="term" value="C:midbody"/>
    <property type="evidence" value="ECO:0007669"/>
    <property type="project" value="TreeGrafter"/>
</dbReference>
<protein>
    <submittedName>
        <fullName evidence="3">Uncharacterized protein</fullName>
    </submittedName>
</protein>
<accession>A0A6H5G3G6</accession>
<dbReference type="OrthoDB" id="2218807at2759"/>
<dbReference type="GO" id="GO:0005634">
    <property type="term" value="C:nucleus"/>
    <property type="evidence" value="ECO:0007669"/>
    <property type="project" value="TreeGrafter"/>
</dbReference>
<organism evidence="3 4">
    <name type="scientific">Nesidiocoris tenuis</name>
    <dbReference type="NCBI Taxonomy" id="355587"/>
    <lineage>
        <taxon>Eukaryota</taxon>
        <taxon>Metazoa</taxon>
        <taxon>Ecdysozoa</taxon>
        <taxon>Arthropoda</taxon>
        <taxon>Hexapoda</taxon>
        <taxon>Insecta</taxon>
        <taxon>Pterygota</taxon>
        <taxon>Neoptera</taxon>
        <taxon>Paraneoptera</taxon>
        <taxon>Hemiptera</taxon>
        <taxon>Heteroptera</taxon>
        <taxon>Panheteroptera</taxon>
        <taxon>Cimicomorpha</taxon>
        <taxon>Miridae</taxon>
        <taxon>Dicyphina</taxon>
        <taxon>Nesidiocoris</taxon>
    </lineage>
</organism>
<dbReference type="GO" id="GO:0097149">
    <property type="term" value="C:centralspindlin complex"/>
    <property type="evidence" value="ECO:0007669"/>
    <property type="project" value="TreeGrafter"/>
</dbReference>
<dbReference type="GO" id="GO:0000281">
    <property type="term" value="P:mitotic cytokinesis"/>
    <property type="evidence" value="ECO:0007669"/>
    <property type="project" value="TreeGrafter"/>
</dbReference>
<keyword evidence="1" id="KW-0175">Coiled coil</keyword>
<dbReference type="GO" id="GO:0007266">
    <property type="term" value="P:Rho protein signal transduction"/>
    <property type="evidence" value="ECO:0007669"/>
    <property type="project" value="TreeGrafter"/>
</dbReference>
<feature type="coiled-coil region" evidence="1">
    <location>
        <begin position="47"/>
        <end position="109"/>
    </location>
</feature>
<evidence type="ECO:0000256" key="2">
    <source>
        <dbReference type="SAM" id="MobiDB-lite"/>
    </source>
</evidence>
<gene>
    <name evidence="3" type="ORF">NTEN_LOCUS3079</name>
</gene>
<evidence type="ECO:0000256" key="1">
    <source>
        <dbReference type="SAM" id="Coils"/>
    </source>
</evidence>
<dbReference type="AlphaFoldDB" id="A0A6H5G3G6"/>
<sequence>MELELFKPHTDFKEMVRQIDRIFSSTKGLAQHYLWAIEYVEGLRPQFLDLKRNNEKLLADLQQAQRRIDDLEKVNANARKMLEEEMVKRKRTREHAEQLEIQLKNVKKALCDEAVDLNKATWAGFSFLQSEDECEPDRLDTIDEIETTGSIMTDLSYTREEDELLNDSPPESRRQKRPLAGETDNQEFGVKRRKSTTFRSLEVKSTDRVVATTTVTVERNNGPCTATATIETHKTATTPAISRRTANITPLRNVGRPASDSDFEVTFRNHCGLHSAHITDGAISCHPLHQRDRSSRVEGPRPVQDPWLRQGSQIAEGAKRIEGVVQFERKKQNSANLSLMCTSGRRIRSIHSKLSGYTTLQKQNHFLNNFLLCVLLNFLSVYGVRRTDKEILLQICVLKPEKNVIEKIFRTFVKRFIPTNYIRTSDVVRLPLLTPDIANKLLFLKTLTILDSIMRLSFCFISKWKFRNRPKIENRNRDI</sequence>
<dbReference type="GO" id="GO:0032154">
    <property type="term" value="C:cleavage furrow"/>
    <property type="evidence" value="ECO:0007669"/>
    <property type="project" value="TreeGrafter"/>
</dbReference>
<dbReference type="GO" id="GO:0051233">
    <property type="term" value="C:spindle midzone"/>
    <property type="evidence" value="ECO:0007669"/>
    <property type="project" value="TreeGrafter"/>
</dbReference>